<dbReference type="VEuPathDB" id="VectorBase:RPRC014648"/>
<evidence type="ECO:0000313" key="3">
    <source>
        <dbReference type="Proteomes" id="UP000015103"/>
    </source>
</evidence>
<dbReference type="STRING" id="13249.T1IEC8"/>
<evidence type="ECO:0000313" key="2">
    <source>
        <dbReference type="EnsemblMetazoa" id="RPRC014648-PA"/>
    </source>
</evidence>
<feature type="compositionally biased region" description="Low complexity" evidence="1">
    <location>
        <begin position="9"/>
        <end position="24"/>
    </location>
</feature>
<evidence type="ECO:0000256" key="1">
    <source>
        <dbReference type="SAM" id="MobiDB-lite"/>
    </source>
</evidence>
<dbReference type="AlphaFoldDB" id="T1IEC8"/>
<name>T1IEC8_RHOPR</name>
<dbReference type="Gene3D" id="2.30.30.140">
    <property type="match status" value="1"/>
</dbReference>
<organism evidence="2 3">
    <name type="scientific">Rhodnius prolixus</name>
    <name type="common">Triatomid bug</name>
    <dbReference type="NCBI Taxonomy" id="13249"/>
    <lineage>
        <taxon>Eukaryota</taxon>
        <taxon>Metazoa</taxon>
        <taxon>Ecdysozoa</taxon>
        <taxon>Arthropoda</taxon>
        <taxon>Hexapoda</taxon>
        <taxon>Insecta</taxon>
        <taxon>Pterygota</taxon>
        <taxon>Neoptera</taxon>
        <taxon>Paraneoptera</taxon>
        <taxon>Hemiptera</taxon>
        <taxon>Heteroptera</taxon>
        <taxon>Panheteroptera</taxon>
        <taxon>Cimicomorpha</taxon>
        <taxon>Reduviidae</taxon>
        <taxon>Triatominae</taxon>
        <taxon>Rhodnius</taxon>
    </lineage>
</organism>
<dbReference type="Pfam" id="PF11717">
    <property type="entry name" value="Tudor-knot"/>
    <property type="match status" value="1"/>
</dbReference>
<dbReference type="SUPFAM" id="SSF54160">
    <property type="entry name" value="Chromo domain-like"/>
    <property type="match status" value="1"/>
</dbReference>
<feature type="region of interest" description="Disordered" evidence="1">
    <location>
        <begin position="245"/>
        <end position="364"/>
    </location>
</feature>
<feature type="compositionally biased region" description="Low complexity" evidence="1">
    <location>
        <begin position="311"/>
        <end position="322"/>
    </location>
</feature>
<dbReference type="PANTHER" id="PTHR13964">
    <property type="entry name" value="RBP-RELATED"/>
    <property type="match status" value="1"/>
</dbReference>
<sequence length="1017" mass="112927">ESRSRQIKKSTNVDNISSSSSNISKDVDSIASDIDINAAVPHLKEKKRRAAFPRAVVAAKRVKQQLAPRIASPHAPGLATSRTKRTVNKDKLRTIVKNLKSKWVPSSVPATTNQELTKVPVKSKSAKEDGATTIKSRKDDLQSQSVVCLDDKKKGGRKRRDKRLSEDRFIALPSYKTILPGDKLRVYYGPTLESKVTYEAKVLSIRTEGNESVYLVHYTGWNNRYDEWIKTSRIADNLSWIPGRTARKANQTPKTPKRKGGHKNDTGSFSVKDQQVSITATSSSSASSTSSNSSATISKSNTTSLMSSGCRKTTTRASTRAAAIKKETPTTETDSDTNTESDVNKKTLLESNLNDDSGDKKSLTKKRKFEEISKSDLNLPIKLEIEDDFDEESSSLIASRNMEKDDVLDRSLGDNQMHDVTILKSVDIKKEMELHDSDSQNVTTNLGNVIIVDAELKNESEEDSLVIDENQEVDESEVIEGYSSVASIESKSDKPLTANQTGRDFDLTQIRSELKGIDTTVSRQDHIEELNMEDENTLDIYEFKEPEFETASTPSKLEDKNKSRSNLVVRMFSDVMNTAGSQKESVQEESNIHFEESNSGATTYSAQNTSAESLSDERPIIKTCEEAFDRVCAEPLRAATERPPAGFLFMDEDEEEEDVYDDDDSQDRLIISERDSDTEIPAQVAMDLTPTELNQQPSTSMQKDELETKGMSTLDAEYDKEVISREDDEEDLEDELLNVAIQRAIESSEDTTDGEILSRHLAPRHMFAVDTFSPVLNADNKKINTDNDNIIKISMVASNHESINNVTEKEQIVATADESQLLEQNAALDLSNATEEMQDGVELLSQDMDMVSEDEVVSQEDAAEPESMVENLDMEDAVGDDEEDEDDDLITVEENVSSSQGMSSDCSGTGRGPHTPPGPAPGSPPDTELEQDFSEQYSAGTDLEQQFEELAEQVERDEQPPLLTREVEVVETEERQEADHQEIACQDEDNDETNLVSLLCEETIPGSPQTASYHLVS</sequence>
<feature type="compositionally biased region" description="Low complexity" evidence="1">
    <location>
        <begin position="897"/>
        <end position="908"/>
    </location>
</feature>
<feature type="compositionally biased region" description="Polar residues" evidence="1">
    <location>
        <begin position="597"/>
        <end position="613"/>
    </location>
</feature>
<feature type="compositionally biased region" description="Basic and acidic residues" evidence="1">
    <location>
        <begin position="125"/>
        <end position="138"/>
    </location>
</feature>
<dbReference type="GO" id="GO:0005634">
    <property type="term" value="C:nucleus"/>
    <property type="evidence" value="ECO:0007669"/>
    <property type="project" value="TreeGrafter"/>
</dbReference>
<dbReference type="InterPro" id="IPR000953">
    <property type="entry name" value="Chromo/chromo_shadow_dom"/>
</dbReference>
<dbReference type="EnsemblMetazoa" id="RPRC014648-RA">
    <property type="protein sequence ID" value="RPRC014648-PA"/>
    <property type="gene ID" value="RPRC014648"/>
</dbReference>
<protein>
    <submittedName>
        <fullName evidence="2">Chromo domain-containing protein</fullName>
    </submittedName>
</protein>
<feature type="compositionally biased region" description="Polar residues" evidence="1">
    <location>
        <begin position="266"/>
        <end position="276"/>
    </location>
</feature>
<dbReference type="eggNOG" id="KOG3001">
    <property type="taxonomic scope" value="Eukaryota"/>
</dbReference>
<feature type="region of interest" description="Disordered" evidence="1">
    <location>
        <begin position="595"/>
        <end position="614"/>
    </location>
</feature>
<keyword evidence="3" id="KW-1185">Reference proteome</keyword>
<dbReference type="EMBL" id="ACPB03017618">
    <property type="status" value="NOT_ANNOTATED_CDS"/>
    <property type="molecule type" value="Genomic_DNA"/>
</dbReference>
<dbReference type="SMART" id="SM00298">
    <property type="entry name" value="CHROMO"/>
    <property type="match status" value="1"/>
</dbReference>
<dbReference type="HOGENOM" id="CLU_296764_0_0_1"/>
<dbReference type="InParanoid" id="T1IEC8"/>
<feature type="compositionally biased region" description="Low complexity" evidence="1">
    <location>
        <begin position="277"/>
        <end position="304"/>
    </location>
</feature>
<feature type="compositionally biased region" description="Pro residues" evidence="1">
    <location>
        <begin position="914"/>
        <end position="924"/>
    </location>
</feature>
<accession>T1IEC8</accession>
<feature type="region of interest" description="Disordered" evidence="1">
    <location>
        <begin position="1"/>
        <end position="24"/>
    </location>
</feature>
<dbReference type="GO" id="GO:0006357">
    <property type="term" value="P:regulation of transcription by RNA polymerase II"/>
    <property type="evidence" value="ECO:0007669"/>
    <property type="project" value="TreeGrafter"/>
</dbReference>
<dbReference type="PANTHER" id="PTHR13964:SF27">
    <property type="entry name" value="HAT-TRICK, ISOFORM D"/>
    <property type="match status" value="1"/>
</dbReference>
<dbReference type="GO" id="GO:0005694">
    <property type="term" value="C:chromosome"/>
    <property type="evidence" value="ECO:0007669"/>
    <property type="project" value="UniProtKB-ARBA"/>
</dbReference>
<feature type="region of interest" description="Disordered" evidence="1">
    <location>
        <begin position="114"/>
        <end position="138"/>
    </location>
</feature>
<dbReference type="GO" id="GO:0000976">
    <property type="term" value="F:transcription cis-regulatory region binding"/>
    <property type="evidence" value="ECO:0007669"/>
    <property type="project" value="TreeGrafter"/>
</dbReference>
<dbReference type="InterPro" id="IPR016197">
    <property type="entry name" value="Chromo-like_dom_sf"/>
</dbReference>
<dbReference type="Proteomes" id="UP000015103">
    <property type="component" value="Unassembled WGS sequence"/>
</dbReference>
<feature type="region of interest" description="Disordered" evidence="1">
    <location>
        <begin position="894"/>
        <end position="941"/>
    </location>
</feature>
<reference evidence="2" key="1">
    <citation type="submission" date="2015-05" db="UniProtKB">
        <authorList>
            <consortium name="EnsemblMetazoa"/>
        </authorList>
    </citation>
    <scope>IDENTIFICATION</scope>
</reference>
<proteinExistence type="predicted"/>
<dbReference type="InterPro" id="IPR051232">
    <property type="entry name" value="ARID/SWI1_ChromRemod"/>
</dbReference>
<dbReference type="InterPro" id="IPR025995">
    <property type="entry name" value="Tudor-knot"/>
</dbReference>